<feature type="region of interest" description="Disordered" evidence="1">
    <location>
        <begin position="80"/>
        <end position="99"/>
    </location>
</feature>
<comment type="caution">
    <text evidence="2">The sequence shown here is derived from an EMBL/GenBank/DDBJ whole genome shotgun (WGS) entry which is preliminary data.</text>
</comment>
<evidence type="ECO:0008006" key="4">
    <source>
        <dbReference type="Google" id="ProtNLM"/>
    </source>
</evidence>
<evidence type="ECO:0000313" key="3">
    <source>
        <dbReference type="Proteomes" id="UP000626220"/>
    </source>
</evidence>
<feature type="compositionally biased region" description="Basic and acidic residues" evidence="1">
    <location>
        <begin position="88"/>
        <end position="99"/>
    </location>
</feature>
<organism evidence="2 3">
    <name type="scientific">Seohaeicola zhoushanensis</name>
    <dbReference type="NCBI Taxonomy" id="1569283"/>
    <lineage>
        <taxon>Bacteria</taxon>
        <taxon>Pseudomonadati</taxon>
        <taxon>Pseudomonadota</taxon>
        <taxon>Alphaproteobacteria</taxon>
        <taxon>Rhodobacterales</taxon>
        <taxon>Roseobacteraceae</taxon>
        <taxon>Seohaeicola</taxon>
    </lineage>
</organism>
<sequence length="212" mass="23479">MVMSGLTATELAAKLNLTRGRISQLVADGRLDGCYSGEGRARRFELKACADALNRKLDPGQMLGNGSATKQRIAEVQATDIDSDDDVPPSKDRLGDVLKPNDPDRYELARIVKVEEEARKLRRANAEAEGTVVLVATVQREVARQIGQEIAEFETVMREAARRIADRLGVDYRTVRQILVETWREHRGARTHTLTERAAAAGLDDEERAADI</sequence>
<evidence type="ECO:0000313" key="2">
    <source>
        <dbReference type="EMBL" id="GHF71099.1"/>
    </source>
</evidence>
<dbReference type="AlphaFoldDB" id="A0A8J3H171"/>
<proteinExistence type="predicted"/>
<accession>A0A8J3H171</accession>
<name>A0A8J3H171_9RHOB</name>
<dbReference type="Proteomes" id="UP000626220">
    <property type="component" value="Unassembled WGS sequence"/>
</dbReference>
<keyword evidence="3" id="KW-1185">Reference proteome</keyword>
<dbReference type="EMBL" id="BNCJ01000027">
    <property type="protein sequence ID" value="GHF71099.1"/>
    <property type="molecule type" value="Genomic_DNA"/>
</dbReference>
<reference evidence="2" key="1">
    <citation type="journal article" date="2014" name="Int. J. Syst. Evol. Microbiol.">
        <title>Complete genome sequence of Corynebacterium casei LMG S-19264T (=DSM 44701T), isolated from a smear-ripened cheese.</title>
        <authorList>
            <consortium name="US DOE Joint Genome Institute (JGI-PGF)"/>
            <person name="Walter F."/>
            <person name="Albersmeier A."/>
            <person name="Kalinowski J."/>
            <person name="Ruckert C."/>
        </authorList>
    </citation>
    <scope>NUCLEOTIDE SEQUENCE</scope>
    <source>
        <strain evidence="2">KCTC 42650</strain>
    </source>
</reference>
<evidence type="ECO:0000256" key="1">
    <source>
        <dbReference type="SAM" id="MobiDB-lite"/>
    </source>
</evidence>
<reference evidence="2" key="2">
    <citation type="submission" date="2020-09" db="EMBL/GenBank/DDBJ databases">
        <authorList>
            <person name="Sun Q."/>
            <person name="Kim S."/>
        </authorList>
    </citation>
    <scope>NUCLEOTIDE SEQUENCE</scope>
    <source>
        <strain evidence="2">KCTC 42650</strain>
    </source>
</reference>
<gene>
    <name evidence="2" type="ORF">GCM10017056_47520</name>
</gene>
<protein>
    <recommendedName>
        <fullName evidence="4">Helix-turn-helix domain-containing protein</fullName>
    </recommendedName>
</protein>